<dbReference type="GO" id="GO:0140625">
    <property type="term" value="F:opioid growth factor receptor activity"/>
    <property type="evidence" value="ECO:0007669"/>
    <property type="project" value="InterPro"/>
</dbReference>
<dbReference type="GO" id="GO:0016020">
    <property type="term" value="C:membrane"/>
    <property type="evidence" value="ECO:0007669"/>
    <property type="project" value="InterPro"/>
</dbReference>
<accession>H3CWZ1</accession>
<comment type="similarity">
    <text evidence="1">Belongs to the opioid growth factor receptor family.</text>
</comment>
<organism evidence="3 4">
    <name type="scientific">Tetraodon nigroviridis</name>
    <name type="common">Spotted green pufferfish</name>
    <name type="synonym">Chelonodon nigroviridis</name>
    <dbReference type="NCBI Taxonomy" id="99883"/>
    <lineage>
        <taxon>Eukaryota</taxon>
        <taxon>Metazoa</taxon>
        <taxon>Chordata</taxon>
        <taxon>Craniata</taxon>
        <taxon>Vertebrata</taxon>
        <taxon>Euteleostomi</taxon>
        <taxon>Actinopterygii</taxon>
        <taxon>Neopterygii</taxon>
        <taxon>Teleostei</taxon>
        <taxon>Neoteleostei</taxon>
        <taxon>Acanthomorphata</taxon>
        <taxon>Eupercaria</taxon>
        <taxon>Tetraodontiformes</taxon>
        <taxon>Tetradontoidea</taxon>
        <taxon>Tetraodontidae</taxon>
        <taxon>Tetraodon</taxon>
    </lineage>
</organism>
<sequence>SPQSLPKMKRSFYAARDLYKYRHSYPVRIHTHTHTHNTRTHTHLIYSFLSSGIYIEEILTKWRGDYDKLEHNHTYIQWLFPLREQGLNYYAHELTQDEIKEFQSTREAKRRFLVAYSLMLDFYGIKLLDKSGNVARAPNWQERFRHLNESQHNYLRITRILKSLGELGYEGFKAPLVRLLLEESLCHSTLPNMQHSILEYFVYTIRLPATRRRLLRYARRHYRPAHAFLWGPLPKRQ</sequence>
<evidence type="ECO:0000313" key="3">
    <source>
        <dbReference type="Ensembl" id="ENSTNIP00000012776.1"/>
    </source>
</evidence>
<dbReference type="AlphaFoldDB" id="H3CWZ1"/>
<dbReference type="PANTHER" id="PTHR14015">
    <property type="entry name" value="OPIOID GROWTH FACTOR RECEPTOR OGFR ZETA-TYPE OPIOID RECEPTOR"/>
    <property type="match status" value="1"/>
</dbReference>
<dbReference type="Proteomes" id="UP000007303">
    <property type="component" value="Unassembled WGS sequence"/>
</dbReference>
<dbReference type="HOGENOM" id="CLU_032134_2_0_1"/>
<dbReference type="GeneTree" id="ENSGT00390000018730"/>
<name>H3CWZ1_TETNG</name>
<evidence type="ECO:0000259" key="2">
    <source>
        <dbReference type="Pfam" id="PF04664"/>
    </source>
</evidence>
<reference evidence="4" key="1">
    <citation type="journal article" date="2004" name="Nature">
        <title>Genome duplication in the teleost fish Tetraodon nigroviridis reveals the early vertebrate proto-karyotype.</title>
        <authorList>
            <person name="Jaillon O."/>
            <person name="Aury J.-M."/>
            <person name="Brunet F."/>
            <person name="Petit J.-L."/>
            <person name="Stange-Thomann N."/>
            <person name="Mauceli E."/>
            <person name="Bouneau L."/>
            <person name="Fischer C."/>
            <person name="Ozouf-Costaz C."/>
            <person name="Bernot A."/>
            <person name="Nicaud S."/>
            <person name="Jaffe D."/>
            <person name="Fisher S."/>
            <person name="Lutfalla G."/>
            <person name="Dossat C."/>
            <person name="Segurens B."/>
            <person name="Dasilva C."/>
            <person name="Salanoubat M."/>
            <person name="Levy M."/>
            <person name="Boudet N."/>
            <person name="Castellano S."/>
            <person name="Anthouard V."/>
            <person name="Jubin C."/>
            <person name="Castelli V."/>
            <person name="Katinka M."/>
            <person name="Vacherie B."/>
            <person name="Biemont C."/>
            <person name="Skalli Z."/>
            <person name="Cattolico L."/>
            <person name="Poulain J."/>
            <person name="De Berardinis V."/>
            <person name="Cruaud C."/>
            <person name="Duprat S."/>
            <person name="Brottier P."/>
            <person name="Coutanceau J.-P."/>
            <person name="Gouzy J."/>
            <person name="Parra G."/>
            <person name="Lardier G."/>
            <person name="Chapple C."/>
            <person name="McKernan K.J."/>
            <person name="McEwan P."/>
            <person name="Bosak S."/>
            <person name="Kellis M."/>
            <person name="Volff J.-N."/>
            <person name="Guigo R."/>
            <person name="Zody M.C."/>
            <person name="Mesirov J."/>
            <person name="Lindblad-Toh K."/>
            <person name="Birren B."/>
            <person name="Nusbaum C."/>
            <person name="Kahn D."/>
            <person name="Robinson-Rechavi M."/>
            <person name="Laudet V."/>
            <person name="Schachter V."/>
            <person name="Quetier F."/>
            <person name="Saurin W."/>
            <person name="Scarpelli C."/>
            <person name="Wincker P."/>
            <person name="Lander E.S."/>
            <person name="Weissenbach J."/>
            <person name="Roest Crollius H."/>
        </authorList>
    </citation>
    <scope>NUCLEOTIDE SEQUENCE [LARGE SCALE GENOMIC DNA]</scope>
</reference>
<dbReference type="FunCoup" id="H3CWZ1">
    <property type="interactions" value="1"/>
</dbReference>
<proteinExistence type="inferred from homology"/>
<evidence type="ECO:0000313" key="4">
    <source>
        <dbReference type="Proteomes" id="UP000007303"/>
    </source>
</evidence>
<evidence type="ECO:0000256" key="1">
    <source>
        <dbReference type="ARBA" id="ARBA00010365"/>
    </source>
</evidence>
<dbReference type="Pfam" id="PF04664">
    <property type="entry name" value="OGFr_N"/>
    <property type="match status" value="1"/>
</dbReference>
<dbReference type="InParanoid" id="H3CWZ1"/>
<dbReference type="PANTHER" id="PTHR14015:SF0">
    <property type="entry name" value="OPIOID GROWTH FACTOR RECEPTOR-LIKE PROTEIN 1"/>
    <property type="match status" value="1"/>
</dbReference>
<dbReference type="Ensembl" id="ENSTNIT00000012968.1">
    <property type="protein sequence ID" value="ENSTNIP00000012776.1"/>
    <property type="gene ID" value="ENSTNIG00000009886.1"/>
</dbReference>
<dbReference type="STRING" id="99883.ENSTNIP00000012776"/>
<reference evidence="3" key="2">
    <citation type="submission" date="2025-08" db="UniProtKB">
        <authorList>
            <consortium name="Ensembl"/>
        </authorList>
    </citation>
    <scope>IDENTIFICATION</scope>
</reference>
<reference evidence="3" key="3">
    <citation type="submission" date="2025-09" db="UniProtKB">
        <authorList>
            <consortium name="Ensembl"/>
        </authorList>
    </citation>
    <scope>IDENTIFICATION</scope>
</reference>
<dbReference type="InterPro" id="IPR039574">
    <property type="entry name" value="OGFr"/>
</dbReference>
<dbReference type="OMA" id="WWANCLR"/>
<dbReference type="InterPro" id="IPR006757">
    <property type="entry name" value="OGF_rcpt"/>
</dbReference>
<feature type="domain" description="Opioid growth factor receptor (OGFr) conserved" evidence="2">
    <location>
        <begin position="48"/>
        <end position="236"/>
    </location>
</feature>
<keyword evidence="4" id="KW-1185">Reference proteome</keyword>
<protein>
    <submittedName>
        <fullName evidence="3">Opioid growth factor receptor-like 1</fullName>
    </submittedName>
</protein>